<reference evidence="1 2" key="1">
    <citation type="submission" date="2020-10" db="EMBL/GenBank/DDBJ databases">
        <title>Complete genome sequence of a novel Pseudomonas fluorescens strain isolated from the flower of kumarahou (Pomaderris kumeraho).</title>
        <authorList>
            <person name="Summers M.C."/>
            <person name="Nowak V."/>
            <person name="Fairhurst M.J."/>
            <person name="Owen J.G."/>
            <person name="Gerth M.L."/>
            <person name="Patrick W.M."/>
        </authorList>
    </citation>
    <scope>NUCLEOTIDE SEQUENCE [LARGE SCALE GENOMIC DNA]</scope>
    <source>
        <strain evidence="1 2">KF1</strain>
    </source>
</reference>
<gene>
    <name evidence="1" type="ORF">IM720_15470</name>
</gene>
<accession>A0A7M2JFN6</accession>
<name>A0A7M2JFN6_PSEFL</name>
<sequence length="85" mass="9309">MSDLPVGFSDKDAYTLGLLRTIQSLTAAVCSDSKMRAILQDHLGDSLQKVDKRYTDGMIAAYRGPILNVLDVVKQVNDHIASKKS</sequence>
<dbReference type="EMBL" id="CP063233">
    <property type="protein sequence ID" value="QOU08059.1"/>
    <property type="molecule type" value="Genomic_DNA"/>
</dbReference>
<evidence type="ECO:0000313" key="1">
    <source>
        <dbReference type="EMBL" id="QOU08059.1"/>
    </source>
</evidence>
<evidence type="ECO:0000313" key="2">
    <source>
        <dbReference type="Proteomes" id="UP000593833"/>
    </source>
</evidence>
<protein>
    <submittedName>
        <fullName evidence="1">Uncharacterized protein</fullName>
    </submittedName>
</protein>
<dbReference type="Proteomes" id="UP000593833">
    <property type="component" value="Chromosome"/>
</dbReference>
<dbReference type="AlphaFoldDB" id="A0A7M2JFN6"/>
<organism evidence="1 2">
    <name type="scientific">Pseudomonas fluorescens</name>
    <dbReference type="NCBI Taxonomy" id="294"/>
    <lineage>
        <taxon>Bacteria</taxon>
        <taxon>Pseudomonadati</taxon>
        <taxon>Pseudomonadota</taxon>
        <taxon>Gammaproteobacteria</taxon>
        <taxon>Pseudomonadales</taxon>
        <taxon>Pseudomonadaceae</taxon>
        <taxon>Pseudomonas</taxon>
    </lineage>
</organism>
<proteinExistence type="predicted"/>